<evidence type="ECO:0000313" key="2">
    <source>
        <dbReference type="EMBL" id="HAS8541243.1"/>
    </source>
</evidence>
<reference evidence="2" key="1">
    <citation type="journal article" date="2018" name="Genome Biol.">
        <title>SKESA: strategic k-mer extension for scrupulous assemblies.</title>
        <authorList>
            <person name="Souvorov A."/>
            <person name="Agarwala R."/>
            <person name="Lipman D.J."/>
        </authorList>
    </citation>
    <scope>NUCLEOTIDE SEQUENCE</scope>
    <source>
        <strain evidence="2">BCW_3452</strain>
    </source>
</reference>
<name>A0A8H9N1U3_VIBVL</name>
<accession>A0A8H9N1U3</accession>
<protein>
    <submittedName>
        <fullName evidence="2">Uncharacterized protein</fullName>
    </submittedName>
</protein>
<keyword evidence="1" id="KW-0175">Coiled coil</keyword>
<dbReference type="Proteomes" id="UP000863257">
    <property type="component" value="Unassembled WGS sequence"/>
</dbReference>
<gene>
    <name evidence="2" type="ORF">I7730_15785</name>
</gene>
<proteinExistence type="predicted"/>
<dbReference type="EMBL" id="DACRBY010000020">
    <property type="protein sequence ID" value="HAS8541243.1"/>
    <property type="molecule type" value="Genomic_DNA"/>
</dbReference>
<organism evidence="2">
    <name type="scientific">Vibrio vulnificus</name>
    <dbReference type="NCBI Taxonomy" id="672"/>
    <lineage>
        <taxon>Bacteria</taxon>
        <taxon>Pseudomonadati</taxon>
        <taxon>Pseudomonadota</taxon>
        <taxon>Gammaproteobacteria</taxon>
        <taxon>Vibrionales</taxon>
        <taxon>Vibrionaceae</taxon>
        <taxon>Vibrio</taxon>
    </lineage>
</organism>
<dbReference type="AlphaFoldDB" id="A0A8H9N1U3"/>
<comment type="caution">
    <text evidence="2">The sequence shown here is derived from an EMBL/GenBank/DDBJ whole genome shotgun (WGS) entry which is preliminary data.</text>
</comment>
<evidence type="ECO:0000256" key="1">
    <source>
        <dbReference type="SAM" id="Coils"/>
    </source>
</evidence>
<feature type="coiled-coil region" evidence="1">
    <location>
        <begin position="100"/>
        <end position="127"/>
    </location>
</feature>
<sequence>MHVSDTLQRKIDKAHLKMLAVFGVDIIQTHMSIELFNASIKSLGETVTEKNEHISGILVNGLTCIMQAPPELYTEDVQDFCTKLVVQTKKICTPNMEERLNNLLDHLDKQQKQMSSLEARDQQIDRDIKEFGLSIAVVGCGVDIPFFYTCGCSIKELPEIFLSGDLPKPVMGTLLNLIPQYLEQNREEILGTNPYNSPQEIELGAFLEDVMGVDQPFKLVALDVNSHEFKEVYCWQSIAAAERHNVTVKSAYQVYWVDKQGVMCDQPDFGLKDMVELLPTRLRPH</sequence>
<reference evidence="2" key="2">
    <citation type="submission" date="2019-01" db="EMBL/GenBank/DDBJ databases">
        <authorList>
            <consortium name="NCBI Pathogen Detection Project"/>
        </authorList>
    </citation>
    <scope>NUCLEOTIDE SEQUENCE</scope>
    <source>
        <strain evidence="2">BCW_3452</strain>
    </source>
</reference>